<name>A0A3L6EWH2_MAIZE</name>
<evidence type="ECO:0000313" key="1">
    <source>
        <dbReference type="EMBL" id="PWZ25316.1"/>
    </source>
</evidence>
<accession>A0A3L6EWH2</accession>
<organism evidence="1">
    <name type="scientific">Zea mays</name>
    <name type="common">Maize</name>
    <dbReference type="NCBI Taxonomy" id="4577"/>
    <lineage>
        <taxon>Eukaryota</taxon>
        <taxon>Viridiplantae</taxon>
        <taxon>Streptophyta</taxon>
        <taxon>Embryophyta</taxon>
        <taxon>Tracheophyta</taxon>
        <taxon>Spermatophyta</taxon>
        <taxon>Magnoliopsida</taxon>
        <taxon>Liliopsida</taxon>
        <taxon>Poales</taxon>
        <taxon>Poaceae</taxon>
        <taxon>PACMAD clade</taxon>
        <taxon>Panicoideae</taxon>
        <taxon>Andropogonodae</taxon>
        <taxon>Andropogoneae</taxon>
        <taxon>Tripsacinae</taxon>
        <taxon>Zea</taxon>
    </lineage>
</organism>
<reference evidence="1" key="1">
    <citation type="journal article" date="2018" name="Nat. Genet.">
        <title>Extensive intraspecific gene order and gene structural variations between Mo17 and other maize genomes.</title>
        <authorList>
            <person name="Sun S."/>
            <person name="Zhou Y."/>
            <person name="Chen J."/>
            <person name="Shi J."/>
            <person name="Zhao H."/>
            <person name="Zhao H."/>
            <person name="Song W."/>
            <person name="Zhang M."/>
            <person name="Cui Y."/>
            <person name="Dong X."/>
            <person name="Liu H."/>
            <person name="Ma X."/>
            <person name="Jiao Y."/>
            <person name="Wang B."/>
            <person name="Wei X."/>
            <person name="Stein J.C."/>
            <person name="Glaubitz J.C."/>
            <person name="Lu F."/>
            <person name="Yu G."/>
            <person name="Liang C."/>
            <person name="Fengler K."/>
            <person name="Li B."/>
            <person name="Rafalski A."/>
            <person name="Schnable P.S."/>
            <person name="Ware D.H."/>
            <person name="Buckler E.S."/>
            <person name="Lai J."/>
        </authorList>
    </citation>
    <scope>NUCLEOTIDE SEQUENCE [LARGE SCALE GENOMIC DNA]</scope>
    <source>
        <tissue evidence="1">Seedling</tissue>
    </source>
</reference>
<dbReference type="AlphaFoldDB" id="A0A3L6EWH2"/>
<dbReference type="Proteomes" id="UP000251960">
    <property type="component" value="Chromosome 4"/>
</dbReference>
<comment type="caution">
    <text evidence="1">The sequence shown here is derived from an EMBL/GenBank/DDBJ whole genome shotgun (WGS) entry which is preliminary data.</text>
</comment>
<protein>
    <submittedName>
        <fullName evidence="1">Uncharacterized protein</fullName>
    </submittedName>
</protein>
<sequence length="88" mass="9387">MAARPSLCSGHVLLSPSMAGAPVLDAQPRPLLCALLRPWISLRAHIPWPALGPQVAAPWTPWPSCLLPLSLNSAHFPDARAQQSLTPP</sequence>
<proteinExistence type="predicted"/>
<dbReference type="EMBL" id="NCVQ01000005">
    <property type="protein sequence ID" value="PWZ25316.1"/>
    <property type="molecule type" value="Genomic_DNA"/>
</dbReference>
<gene>
    <name evidence="1" type="ORF">Zm00014a_035642</name>
</gene>